<dbReference type="RefSeq" id="XP_001796377.1">
    <property type="nucleotide sequence ID" value="XM_001796325.1"/>
</dbReference>
<dbReference type="KEGG" id="pno:SNOG_05989"/>
<dbReference type="AlphaFoldDB" id="Q0UQH5"/>
<dbReference type="GeneID" id="5973254"/>
<gene>
    <name evidence="1" type="ORF">SNOG_05989</name>
</gene>
<reference evidence="2" key="1">
    <citation type="journal article" date="2007" name="Plant Cell">
        <title>Dothideomycete-plant interactions illuminated by genome sequencing and EST analysis of the wheat pathogen Stagonospora nodorum.</title>
        <authorList>
            <person name="Hane J.K."/>
            <person name="Lowe R.G."/>
            <person name="Solomon P.S."/>
            <person name="Tan K.C."/>
            <person name="Schoch C.L."/>
            <person name="Spatafora J.W."/>
            <person name="Crous P.W."/>
            <person name="Kodira C."/>
            <person name="Birren B.W."/>
            <person name="Galagan J.E."/>
            <person name="Torriani S.F."/>
            <person name="McDonald B.A."/>
            <person name="Oliver R.P."/>
        </authorList>
    </citation>
    <scope>NUCLEOTIDE SEQUENCE [LARGE SCALE GENOMIC DNA]</scope>
    <source>
        <strain evidence="2">SN15 / ATCC MYA-4574 / FGSC 10173</strain>
    </source>
</reference>
<organism evidence="1 2">
    <name type="scientific">Phaeosphaeria nodorum (strain SN15 / ATCC MYA-4574 / FGSC 10173)</name>
    <name type="common">Glume blotch fungus</name>
    <name type="synonym">Parastagonospora nodorum</name>
    <dbReference type="NCBI Taxonomy" id="321614"/>
    <lineage>
        <taxon>Eukaryota</taxon>
        <taxon>Fungi</taxon>
        <taxon>Dikarya</taxon>
        <taxon>Ascomycota</taxon>
        <taxon>Pezizomycotina</taxon>
        <taxon>Dothideomycetes</taxon>
        <taxon>Pleosporomycetidae</taxon>
        <taxon>Pleosporales</taxon>
        <taxon>Pleosporineae</taxon>
        <taxon>Phaeosphaeriaceae</taxon>
        <taxon>Parastagonospora</taxon>
    </lineage>
</organism>
<evidence type="ECO:0000313" key="1">
    <source>
        <dbReference type="EMBL" id="EAT87053.1"/>
    </source>
</evidence>
<accession>Q0UQH5</accession>
<protein>
    <submittedName>
        <fullName evidence="1">Uncharacterized protein</fullName>
    </submittedName>
</protein>
<dbReference type="Proteomes" id="UP000001055">
    <property type="component" value="Unassembled WGS sequence"/>
</dbReference>
<dbReference type="InParanoid" id="Q0UQH5"/>
<name>Q0UQH5_PHANO</name>
<dbReference type="EMBL" id="CH445332">
    <property type="protein sequence ID" value="EAT87053.1"/>
    <property type="molecule type" value="Genomic_DNA"/>
</dbReference>
<sequence length="49" mass="5928">MEMLPLEIFDPIIAYVKESEYRKSERFLGLLFPCFEVFEEDEEPMEAEH</sequence>
<evidence type="ECO:0000313" key="2">
    <source>
        <dbReference type="Proteomes" id="UP000001055"/>
    </source>
</evidence>
<proteinExistence type="predicted"/>